<protein>
    <submittedName>
        <fullName evidence="3">Uncharacterized protein</fullName>
    </submittedName>
</protein>
<sequence>MSGTGSASAVNMTSQTARNDTIVDEPAKSNPRKSENSCRVKLQRARPRIVLLITCIAYLITAFTTLNIGSLSISNFINSRLKRAQLQLRTQSNIMHREQALYGVLDTLVSSRLDRGFMESHEHCLVRGLQTADQRLFGLGFQHPDICDQVVDWTMENCGRLQFTPQVIQPTPRHAVLTYWAKASYRSRQLAERALGFKKYTHNVHVLTGEELQQPLIDRRSSTPVPFGFQMLCTQSQPCRLFYPKSSNDRSDKETVSGEALVKTARKVADLNAFCTKLNVNRLTIQYGLIFALMSLQMCLVIVHIAGMAFEARLESWMFLLPKLDIPVSREQKYGMIWSTLQAITSLVYMKLATGPSCRDDTTMIVGLAMSLLGFSMLARFFFPGSKHNAPRAHDQVKELYLIIQGRDIPGEKEEEVEDQGKKEEEFDQTNYEPHHRIVSPHMTIQEDIRTAHIAMQKRHDAMRILRGSLREMQDSRAIIDSVVETKTEPDTESNSNSDSDSEFDNEGSIDLAGGITPSITDTVGLVYC</sequence>
<feature type="region of interest" description="Disordered" evidence="1">
    <location>
        <begin position="411"/>
        <end position="434"/>
    </location>
</feature>
<feature type="transmembrane region" description="Helical" evidence="2">
    <location>
        <begin position="364"/>
        <end position="383"/>
    </location>
</feature>
<reference evidence="3" key="1">
    <citation type="journal article" date="2020" name="Stud. Mycol.">
        <title>101 Dothideomycetes genomes: a test case for predicting lifestyles and emergence of pathogens.</title>
        <authorList>
            <person name="Haridas S."/>
            <person name="Albert R."/>
            <person name="Binder M."/>
            <person name="Bloem J."/>
            <person name="Labutti K."/>
            <person name="Salamov A."/>
            <person name="Andreopoulos B."/>
            <person name="Baker S."/>
            <person name="Barry K."/>
            <person name="Bills G."/>
            <person name="Bluhm B."/>
            <person name="Cannon C."/>
            <person name="Castanera R."/>
            <person name="Culley D."/>
            <person name="Daum C."/>
            <person name="Ezra D."/>
            <person name="Gonzalez J."/>
            <person name="Henrissat B."/>
            <person name="Kuo A."/>
            <person name="Liang C."/>
            <person name="Lipzen A."/>
            <person name="Lutzoni F."/>
            <person name="Magnuson J."/>
            <person name="Mondo S."/>
            <person name="Nolan M."/>
            <person name="Ohm R."/>
            <person name="Pangilinan J."/>
            <person name="Park H.-J."/>
            <person name="Ramirez L."/>
            <person name="Alfaro M."/>
            <person name="Sun H."/>
            <person name="Tritt A."/>
            <person name="Yoshinaga Y."/>
            <person name="Zwiers L.-H."/>
            <person name="Turgeon B."/>
            <person name="Goodwin S."/>
            <person name="Spatafora J."/>
            <person name="Crous P."/>
            <person name="Grigoriev I."/>
        </authorList>
    </citation>
    <scope>NUCLEOTIDE SEQUENCE</scope>
    <source>
        <strain evidence="3">CBS 161.51</strain>
    </source>
</reference>
<dbReference type="OrthoDB" id="3801569at2759"/>
<feature type="compositionally biased region" description="Polar residues" evidence="1">
    <location>
        <begin position="1"/>
        <end position="19"/>
    </location>
</feature>
<keyword evidence="2" id="KW-0472">Membrane</keyword>
<evidence type="ECO:0000256" key="1">
    <source>
        <dbReference type="SAM" id="MobiDB-lite"/>
    </source>
</evidence>
<feature type="transmembrane region" description="Helical" evidence="2">
    <location>
        <begin position="287"/>
        <end position="312"/>
    </location>
</feature>
<feature type="region of interest" description="Disordered" evidence="1">
    <location>
        <begin position="483"/>
        <end position="516"/>
    </location>
</feature>
<accession>A0A6A5SJS0</accession>
<evidence type="ECO:0000313" key="4">
    <source>
        <dbReference type="Proteomes" id="UP000800038"/>
    </source>
</evidence>
<evidence type="ECO:0000256" key="2">
    <source>
        <dbReference type="SAM" id="Phobius"/>
    </source>
</evidence>
<gene>
    <name evidence="3" type="ORF">EJ02DRAFT_424588</name>
</gene>
<dbReference type="EMBL" id="ML976076">
    <property type="protein sequence ID" value="KAF1939679.1"/>
    <property type="molecule type" value="Genomic_DNA"/>
</dbReference>
<feature type="transmembrane region" description="Helical" evidence="2">
    <location>
        <begin position="49"/>
        <end position="73"/>
    </location>
</feature>
<organism evidence="3 4">
    <name type="scientific">Clathrospora elynae</name>
    <dbReference type="NCBI Taxonomy" id="706981"/>
    <lineage>
        <taxon>Eukaryota</taxon>
        <taxon>Fungi</taxon>
        <taxon>Dikarya</taxon>
        <taxon>Ascomycota</taxon>
        <taxon>Pezizomycotina</taxon>
        <taxon>Dothideomycetes</taxon>
        <taxon>Pleosporomycetidae</taxon>
        <taxon>Pleosporales</taxon>
        <taxon>Diademaceae</taxon>
        <taxon>Clathrospora</taxon>
    </lineage>
</organism>
<dbReference type="Proteomes" id="UP000800038">
    <property type="component" value="Unassembled WGS sequence"/>
</dbReference>
<name>A0A6A5SJS0_9PLEO</name>
<dbReference type="AlphaFoldDB" id="A0A6A5SJS0"/>
<evidence type="ECO:0000313" key="3">
    <source>
        <dbReference type="EMBL" id="KAF1939679.1"/>
    </source>
</evidence>
<keyword evidence="2" id="KW-1133">Transmembrane helix</keyword>
<keyword evidence="2" id="KW-0812">Transmembrane</keyword>
<keyword evidence="4" id="KW-1185">Reference proteome</keyword>
<proteinExistence type="predicted"/>
<feature type="region of interest" description="Disordered" evidence="1">
    <location>
        <begin position="1"/>
        <end position="39"/>
    </location>
</feature>